<evidence type="ECO:0000256" key="12">
    <source>
        <dbReference type="ARBA" id="ARBA00061488"/>
    </source>
</evidence>
<comment type="similarity">
    <text evidence="12">Belongs to the disease resistance TIR-NB-LRR family.</text>
</comment>
<dbReference type="InterPro" id="IPR032675">
    <property type="entry name" value="LRR_dom_sf"/>
</dbReference>
<evidence type="ECO:0000256" key="4">
    <source>
        <dbReference type="ARBA" id="ARBA00022490"/>
    </source>
</evidence>
<keyword evidence="8" id="KW-0611">Plant defense</keyword>
<dbReference type="PANTHER" id="PTHR11017">
    <property type="entry name" value="LEUCINE-RICH REPEAT-CONTAINING PROTEIN"/>
    <property type="match status" value="1"/>
</dbReference>
<dbReference type="InterPro" id="IPR027417">
    <property type="entry name" value="P-loop_NTPase"/>
</dbReference>
<dbReference type="SMART" id="SM00369">
    <property type="entry name" value="LRR_TYP"/>
    <property type="match status" value="5"/>
</dbReference>
<name>A0AA39D6V6_VITRO</name>
<dbReference type="InterPro" id="IPR042197">
    <property type="entry name" value="Apaf_helical"/>
</dbReference>
<evidence type="ECO:0000256" key="5">
    <source>
        <dbReference type="ARBA" id="ARBA00022614"/>
    </source>
</evidence>
<protein>
    <recommendedName>
        <fullName evidence="3">ADP-ribosyl cyclase/cyclic ADP-ribose hydrolase</fullName>
        <ecNumber evidence="3">3.2.2.6</ecNumber>
    </recommendedName>
</protein>
<dbReference type="InterPro" id="IPR045344">
    <property type="entry name" value="C-JID"/>
</dbReference>
<evidence type="ECO:0000256" key="3">
    <source>
        <dbReference type="ARBA" id="ARBA00011982"/>
    </source>
</evidence>
<reference evidence="15 16" key="1">
    <citation type="journal article" date="2023" name="BMC Biotechnol.">
        <title>Vitis rotundifolia cv Carlos genome sequencing.</title>
        <authorList>
            <person name="Huff M."/>
            <person name="Hulse-Kemp A."/>
            <person name="Scheffler B."/>
            <person name="Youngblood R."/>
            <person name="Simpson S."/>
            <person name="Babiker E."/>
            <person name="Staton M."/>
        </authorList>
    </citation>
    <scope>NUCLEOTIDE SEQUENCE [LARGE SCALE GENOMIC DNA]</scope>
    <source>
        <tissue evidence="15">Leaf</tissue>
    </source>
</reference>
<dbReference type="GO" id="GO:0005634">
    <property type="term" value="C:nucleus"/>
    <property type="evidence" value="ECO:0007669"/>
    <property type="project" value="UniProtKB-SubCell"/>
</dbReference>
<dbReference type="Proteomes" id="UP001168098">
    <property type="component" value="Unassembled WGS sequence"/>
</dbReference>
<evidence type="ECO:0000313" key="15">
    <source>
        <dbReference type="EMBL" id="KAJ9672864.1"/>
    </source>
</evidence>
<dbReference type="InterPro" id="IPR002182">
    <property type="entry name" value="NB-ARC"/>
</dbReference>
<dbReference type="InterPro" id="IPR035897">
    <property type="entry name" value="Toll_tir_struct_dom_sf"/>
</dbReference>
<dbReference type="GO" id="GO:0043068">
    <property type="term" value="P:positive regulation of programmed cell death"/>
    <property type="evidence" value="ECO:0007669"/>
    <property type="project" value="UniProtKB-ARBA"/>
</dbReference>
<dbReference type="Gene3D" id="1.10.8.430">
    <property type="entry name" value="Helical domain of apoptotic protease-activating factors"/>
    <property type="match status" value="1"/>
</dbReference>
<dbReference type="InterPro" id="IPR003591">
    <property type="entry name" value="Leu-rich_rpt_typical-subtyp"/>
</dbReference>
<evidence type="ECO:0000259" key="14">
    <source>
        <dbReference type="PROSITE" id="PS50104"/>
    </source>
</evidence>
<dbReference type="PROSITE" id="PS50104">
    <property type="entry name" value="TIR"/>
    <property type="match status" value="1"/>
</dbReference>
<evidence type="ECO:0000256" key="2">
    <source>
        <dbReference type="ARBA" id="ARBA00004496"/>
    </source>
</evidence>
<dbReference type="Gene3D" id="3.40.50.10140">
    <property type="entry name" value="Toll/interleukin-1 receptor homology (TIR) domain"/>
    <property type="match status" value="1"/>
</dbReference>
<dbReference type="SMART" id="SM00255">
    <property type="entry name" value="TIR"/>
    <property type="match status" value="1"/>
</dbReference>
<proteinExistence type="inferred from homology"/>
<dbReference type="Pfam" id="PF23286">
    <property type="entry name" value="LRR_13"/>
    <property type="match status" value="1"/>
</dbReference>
<dbReference type="SUPFAM" id="SSF52200">
    <property type="entry name" value="Toll/Interleukin receptor TIR domain"/>
    <property type="match status" value="1"/>
</dbReference>
<dbReference type="InterPro" id="IPR055414">
    <property type="entry name" value="LRR_R13L4/SHOC2-like"/>
</dbReference>
<dbReference type="GO" id="GO:0005737">
    <property type="term" value="C:cytoplasm"/>
    <property type="evidence" value="ECO:0007669"/>
    <property type="project" value="UniProtKB-SubCell"/>
</dbReference>
<keyword evidence="10" id="KW-0539">Nucleus</keyword>
<dbReference type="GO" id="GO:0061809">
    <property type="term" value="F:NAD+ nucleosidase activity, cyclic ADP-ribose generating"/>
    <property type="evidence" value="ECO:0007669"/>
    <property type="project" value="UniProtKB-EC"/>
</dbReference>
<dbReference type="InterPro" id="IPR000157">
    <property type="entry name" value="TIR_dom"/>
</dbReference>
<gene>
    <name evidence="15" type="ORF">PVL29_026210</name>
</gene>
<keyword evidence="9" id="KW-0520">NAD</keyword>
<organism evidence="15 16">
    <name type="scientific">Vitis rotundifolia</name>
    <name type="common">Muscadine grape</name>
    <dbReference type="NCBI Taxonomy" id="103349"/>
    <lineage>
        <taxon>Eukaryota</taxon>
        <taxon>Viridiplantae</taxon>
        <taxon>Streptophyta</taxon>
        <taxon>Embryophyta</taxon>
        <taxon>Tracheophyta</taxon>
        <taxon>Spermatophyta</taxon>
        <taxon>Magnoliopsida</taxon>
        <taxon>eudicotyledons</taxon>
        <taxon>Gunneridae</taxon>
        <taxon>Pentapetalae</taxon>
        <taxon>rosids</taxon>
        <taxon>Vitales</taxon>
        <taxon>Vitaceae</taxon>
        <taxon>Viteae</taxon>
        <taxon>Vitis</taxon>
    </lineage>
</organism>
<dbReference type="Gene3D" id="3.40.50.300">
    <property type="entry name" value="P-loop containing nucleotide triphosphate hydrolases"/>
    <property type="match status" value="1"/>
</dbReference>
<dbReference type="SUPFAM" id="SSF46785">
    <property type="entry name" value="Winged helix' DNA-binding domain"/>
    <property type="match status" value="1"/>
</dbReference>
<evidence type="ECO:0000256" key="11">
    <source>
        <dbReference type="ARBA" id="ARBA00047304"/>
    </source>
</evidence>
<dbReference type="Pfam" id="PF23598">
    <property type="entry name" value="LRR_14"/>
    <property type="match status" value="1"/>
</dbReference>
<dbReference type="EC" id="3.2.2.6" evidence="3"/>
<evidence type="ECO:0000256" key="9">
    <source>
        <dbReference type="ARBA" id="ARBA00023027"/>
    </source>
</evidence>
<dbReference type="Pfam" id="PF20160">
    <property type="entry name" value="C-JID"/>
    <property type="match status" value="1"/>
</dbReference>
<keyword evidence="6" id="KW-0677">Repeat</keyword>
<sequence>MASTSTQMASDSSPSTPRCTYDVFLSFRGEDTRDNFTDHLYTDLVRRGIRTFRDDQLRRGDKIAPELLKAIEESRSSIVVFSKTYADSRWCLEELAKIMECRRESRQIVLPIFYHVDPSDVRKQTGSFGEAFTRYEENLKNKVQSWREALTESGNISGWHIKEGYESEHIKKITTTIANRILNCKLLFVEDNLVGMDSYFEKISLGLNTESNNVRMVGICGIGGIGKTTIAGYVYKQISWGFECSSFLENVKEVCKNKGLLRLQNQLLNDILDGRNQKISNVRQGAYVIQNSLHSQKALIVFDDVDHIDQLELLEFLVGNHTWYGEGSRIIITTRDKHLLTKLQVDYVYEVEGLNFKEALKLFSQHAFLPNLSKEGYENVLHRVIDYCQGLPLALKVLGSLLHGKTISEWESELHKLKIEPEVKIQNVLKISFDGLDHTQKKIFLDIACFFKGEDRDFASKILDGCDLFGERGIGVLRERCLITISRNRIYMHDLIQQMGWEIIREQHREDPNKWSRLWNVDDIYRAFVSEEGMKNVETISLDLSRSKEIWFTTNIFVQMKKVFAKMKKLRLLKVYYSHGDKYKMLLPKGFEFPPNLKYLYWEGLESLPSNFHGESLVAINMKSSNIKELWEGDKCFAELKFLDLSNSQQLLKMPKFSSMPKLETLNLKGCTSFCNLHLSVDAFHEMNFLRELNFSGTGIKELPSSIGYLESLESLKLSDCLNFEKFPEIQGNMKCLKNLYLDNTAIKELPDSIGCLEALQTLSVDGCSNLEKFPEIQRNMRNLRNLFAGKTAIKELPCSIGHLTRLERLDLENCKNLSGLPSSIYGLKYLEELSLNGCSNVEAFSEIMVDMEHLSGLYLSDMAITELPSSIERLKGLEILELTNCENLETLPNNIGNLTRLSNLLVRNCLKLHKLPENLRSLQRCLKALDLAGCNLMEGAIPNDLWCLSSLQFLDVSENHIRCIPAGIIQLSNLTELHMNHCPMLEEIPELPSSLRVIKAHGCPCLETLLSDPTHLFWLDLLNCFKSETENRRCNRDEWFYPEIQIIIPGSSGIPKWIREKSMGSEVRIELPKNWYKDDSFLGFALFFHHLPLDDNNDNDDNDYIYKLGISIGDQSEVAFEFWWPNNCRTYDVGRIRDGEVIKRYDKDGTSDPALHVIYFPEITISSKYGSRQWNNFKARFEGSYQCGKNSAFKVKSYGIHPIYANAHDHRQKRSSHDHPAEDHPHHKRSRHV</sequence>
<keyword evidence="5" id="KW-0433">Leucine-rich repeat</keyword>
<keyword evidence="7" id="KW-0378">Hydrolase</keyword>
<dbReference type="FunFam" id="3.40.50.10140:FF:000007">
    <property type="entry name" value="Disease resistance protein (TIR-NBS-LRR class)"/>
    <property type="match status" value="1"/>
</dbReference>
<feature type="compositionally biased region" description="Basic and acidic residues" evidence="13">
    <location>
        <begin position="1216"/>
        <end position="1226"/>
    </location>
</feature>
<dbReference type="EMBL" id="JARBHA010000019">
    <property type="protein sequence ID" value="KAJ9672864.1"/>
    <property type="molecule type" value="Genomic_DNA"/>
</dbReference>
<dbReference type="GO" id="GO:0050832">
    <property type="term" value="P:defense response to fungus"/>
    <property type="evidence" value="ECO:0007669"/>
    <property type="project" value="UniProtKB-ARBA"/>
</dbReference>
<keyword evidence="16" id="KW-1185">Reference proteome</keyword>
<dbReference type="Pfam" id="PF00931">
    <property type="entry name" value="NB-ARC"/>
    <property type="match status" value="1"/>
</dbReference>
<dbReference type="InterPro" id="IPR058192">
    <property type="entry name" value="WHD_ROQ1-like"/>
</dbReference>
<dbReference type="Pfam" id="PF01582">
    <property type="entry name" value="TIR"/>
    <property type="match status" value="1"/>
</dbReference>
<evidence type="ECO:0000256" key="8">
    <source>
        <dbReference type="ARBA" id="ARBA00022821"/>
    </source>
</evidence>
<dbReference type="GO" id="GO:0007165">
    <property type="term" value="P:signal transduction"/>
    <property type="evidence" value="ECO:0007669"/>
    <property type="project" value="InterPro"/>
</dbReference>
<dbReference type="Gene3D" id="3.80.10.10">
    <property type="entry name" value="Ribonuclease Inhibitor"/>
    <property type="match status" value="3"/>
</dbReference>
<evidence type="ECO:0000256" key="1">
    <source>
        <dbReference type="ARBA" id="ARBA00004123"/>
    </source>
</evidence>
<dbReference type="Pfam" id="PF23282">
    <property type="entry name" value="WHD_ROQ1"/>
    <property type="match status" value="1"/>
</dbReference>
<dbReference type="PRINTS" id="PR00364">
    <property type="entry name" value="DISEASERSIST"/>
</dbReference>
<keyword evidence="4" id="KW-0963">Cytoplasm</keyword>
<dbReference type="PANTHER" id="PTHR11017:SF570">
    <property type="entry name" value="DISEASE RESISTANCE PROTEIN (TIR-NBS CLASS)-RELATED"/>
    <property type="match status" value="1"/>
</dbReference>
<dbReference type="GO" id="GO:0043531">
    <property type="term" value="F:ADP binding"/>
    <property type="evidence" value="ECO:0007669"/>
    <property type="project" value="InterPro"/>
</dbReference>
<comment type="catalytic activity">
    <reaction evidence="11">
        <text>NAD(+) + H2O = ADP-D-ribose + nicotinamide + H(+)</text>
        <dbReference type="Rhea" id="RHEA:16301"/>
        <dbReference type="ChEBI" id="CHEBI:15377"/>
        <dbReference type="ChEBI" id="CHEBI:15378"/>
        <dbReference type="ChEBI" id="CHEBI:17154"/>
        <dbReference type="ChEBI" id="CHEBI:57540"/>
        <dbReference type="ChEBI" id="CHEBI:57967"/>
        <dbReference type="EC" id="3.2.2.6"/>
    </reaction>
    <physiologicalReaction direction="left-to-right" evidence="11">
        <dbReference type="Rhea" id="RHEA:16302"/>
    </physiologicalReaction>
</comment>
<dbReference type="InterPro" id="IPR058546">
    <property type="entry name" value="RPS4B/Roq1-like_LRR"/>
</dbReference>
<dbReference type="AlphaFoldDB" id="A0AA39D6V6"/>
<evidence type="ECO:0000313" key="16">
    <source>
        <dbReference type="Proteomes" id="UP001168098"/>
    </source>
</evidence>
<dbReference type="SUPFAM" id="SSF52540">
    <property type="entry name" value="P-loop containing nucleoside triphosphate hydrolases"/>
    <property type="match status" value="1"/>
</dbReference>
<comment type="caution">
    <text evidence="15">The sequence shown here is derived from an EMBL/GenBank/DDBJ whole genome shotgun (WGS) entry which is preliminary data.</text>
</comment>
<evidence type="ECO:0000256" key="10">
    <source>
        <dbReference type="ARBA" id="ARBA00023242"/>
    </source>
</evidence>
<dbReference type="SUPFAM" id="SSF52058">
    <property type="entry name" value="L domain-like"/>
    <property type="match status" value="2"/>
</dbReference>
<accession>A0AA39D6V6</accession>
<dbReference type="InterPro" id="IPR036390">
    <property type="entry name" value="WH_DNA-bd_sf"/>
</dbReference>
<feature type="region of interest" description="Disordered" evidence="13">
    <location>
        <begin position="1210"/>
        <end position="1234"/>
    </location>
</feature>
<comment type="subcellular location">
    <subcellularLocation>
        <location evidence="2">Cytoplasm</location>
    </subcellularLocation>
    <subcellularLocation>
        <location evidence="1">Nucleus</location>
    </subcellularLocation>
</comment>
<evidence type="ECO:0000256" key="13">
    <source>
        <dbReference type="SAM" id="MobiDB-lite"/>
    </source>
</evidence>
<evidence type="ECO:0000256" key="7">
    <source>
        <dbReference type="ARBA" id="ARBA00022801"/>
    </source>
</evidence>
<dbReference type="InterPro" id="IPR044974">
    <property type="entry name" value="Disease_R_plants"/>
</dbReference>
<feature type="domain" description="TIR" evidence="14">
    <location>
        <begin position="19"/>
        <end position="181"/>
    </location>
</feature>
<evidence type="ECO:0000256" key="6">
    <source>
        <dbReference type="ARBA" id="ARBA00022737"/>
    </source>
</evidence>